<reference evidence="2 3" key="1">
    <citation type="submission" date="2019-05" db="EMBL/GenBank/DDBJ databases">
        <title>Another draft genome of Portunus trituberculatus and its Hox gene families provides insights of decapod evolution.</title>
        <authorList>
            <person name="Jeong J.-H."/>
            <person name="Song I."/>
            <person name="Kim S."/>
            <person name="Choi T."/>
            <person name="Kim D."/>
            <person name="Ryu S."/>
            <person name="Kim W."/>
        </authorList>
    </citation>
    <scope>NUCLEOTIDE SEQUENCE [LARGE SCALE GENOMIC DNA]</scope>
    <source>
        <tissue evidence="2">Muscle</tissue>
    </source>
</reference>
<feature type="region of interest" description="Disordered" evidence="1">
    <location>
        <begin position="37"/>
        <end position="64"/>
    </location>
</feature>
<name>A0A5B7DT19_PORTR</name>
<organism evidence="2 3">
    <name type="scientific">Portunus trituberculatus</name>
    <name type="common">Swimming crab</name>
    <name type="synonym">Neptunus trituberculatus</name>
    <dbReference type="NCBI Taxonomy" id="210409"/>
    <lineage>
        <taxon>Eukaryota</taxon>
        <taxon>Metazoa</taxon>
        <taxon>Ecdysozoa</taxon>
        <taxon>Arthropoda</taxon>
        <taxon>Crustacea</taxon>
        <taxon>Multicrustacea</taxon>
        <taxon>Malacostraca</taxon>
        <taxon>Eumalacostraca</taxon>
        <taxon>Eucarida</taxon>
        <taxon>Decapoda</taxon>
        <taxon>Pleocyemata</taxon>
        <taxon>Brachyura</taxon>
        <taxon>Eubrachyura</taxon>
        <taxon>Portunoidea</taxon>
        <taxon>Portunidae</taxon>
        <taxon>Portuninae</taxon>
        <taxon>Portunus</taxon>
    </lineage>
</organism>
<dbReference type="EMBL" id="VSRR010001343">
    <property type="protein sequence ID" value="MPC24548.1"/>
    <property type="molecule type" value="Genomic_DNA"/>
</dbReference>
<protein>
    <submittedName>
        <fullName evidence="2">Uncharacterized protein</fullName>
    </submittedName>
</protein>
<proteinExistence type="predicted"/>
<keyword evidence="3" id="KW-1185">Reference proteome</keyword>
<comment type="caution">
    <text evidence="2">The sequence shown here is derived from an EMBL/GenBank/DDBJ whole genome shotgun (WGS) entry which is preliminary data.</text>
</comment>
<accession>A0A5B7DT19</accession>
<gene>
    <name evidence="2" type="ORF">E2C01_017631</name>
</gene>
<evidence type="ECO:0000313" key="3">
    <source>
        <dbReference type="Proteomes" id="UP000324222"/>
    </source>
</evidence>
<sequence>MPIPAFARLEKIFGMFITVTETIASVMLVAQTDGSLKRRPLWSSNPPLSNQKQPCVDGSKAPLR</sequence>
<dbReference type="Proteomes" id="UP000324222">
    <property type="component" value="Unassembled WGS sequence"/>
</dbReference>
<evidence type="ECO:0000256" key="1">
    <source>
        <dbReference type="SAM" id="MobiDB-lite"/>
    </source>
</evidence>
<dbReference type="AlphaFoldDB" id="A0A5B7DT19"/>
<feature type="compositionally biased region" description="Polar residues" evidence="1">
    <location>
        <begin position="42"/>
        <end position="53"/>
    </location>
</feature>
<evidence type="ECO:0000313" key="2">
    <source>
        <dbReference type="EMBL" id="MPC24548.1"/>
    </source>
</evidence>